<keyword evidence="8" id="KW-0732">Signal</keyword>
<comment type="caution">
    <text evidence="10">The sequence shown here is derived from an EMBL/GenBank/DDBJ whole genome shotgun (WGS) entry which is preliminary data.</text>
</comment>
<dbReference type="InterPro" id="IPR036942">
    <property type="entry name" value="Beta-barrel_TonB_sf"/>
</dbReference>
<dbReference type="Gene3D" id="2.40.170.20">
    <property type="entry name" value="TonB-dependent receptor, beta-barrel domain"/>
    <property type="match status" value="1"/>
</dbReference>
<reference evidence="10 11" key="1">
    <citation type="journal article" date="2015" name="Int. J. Syst. Evol. Microbiol.">
        <title>Hyunsoonleella pacifica sp. nov., isolated from seawater of South Pacific Gyre.</title>
        <authorList>
            <person name="Gao X."/>
            <person name="Zhang Z."/>
            <person name="Dai X."/>
            <person name="Zhang X.H."/>
        </authorList>
    </citation>
    <scope>NUCLEOTIDE SEQUENCE [LARGE SCALE GENOMIC DNA]</scope>
    <source>
        <strain evidence="10 11">SW033</strain>
    </source>
</reference>
<dbReference type="Gene3D" id="2.60.40.1120">
    <property type="entry name" value="Carboxypeptidase-like, regulatory domain"/>
    <property type="match status" value="1"/>
</dbReference>
<gene>
    <name evidence="10" type="ORF">EYD46_06405</name>
</gene>
<name>A0A4Q9FNC2_9FLAO</name>
<keyword evidence="3 7" id="KW-1134">Transmembrane beta strand</keyword>
<dbReference type="SUPFAM" id="SSF49464">
    <property type="entry name" value="Carboxypeptidase regulatory domain-like"/>
    <property type="match status" value="1"/>
</dbReference>
<evidence type="ECO:0000256" key="2">
    <source>
        <dbReference type="ARBA" id="ARBA00022448"/>
    </source>
</evidence>
<comment type="subcellular location">
    <subcellularLocation>
        <location evidence="1 7">Cell outer membrane</location>
        <topology evidence="1 7">Multi-pass membrane protein</topology>
    </subcellularLocation>
</comment>
<dbReference type="InterPro" id="IPR023997">
    <property type="entry name" value="TonB-dep_OMP_SusC/RagA_CS"/>
</dbReference>
<evidence type="ECO:0000259" key="9">
    <source>
        <dbReference type="Pfam" id="PF07715"/>
    </source>
</evidence>
<dbReference type="InterPro" id="IPR023996">
    <property type="entry name" value="TonB-dep_OMP_SusC/RagA"/>
</dbReference>
<keyword evidence="6 7" id="KW-0998">Cell outer membrane</keyword>
<dbReference type="NCBIfam" id="TIGR04056">
    <property type="entry name" value="OMP_RagA_SusC"/>
    <property type="match status" value="1"/>
</dbReference>
<evidence type="ECO:0000313" key="11">
    <source>
        <dbReference type="Proteomes" id="UP000292372"/>
    </source>
</evidence>
<dbReference type="Gene3D" id="2.170.130.10">
    <property type="entry name" value="TonB-dependent receptor, plug domain"/>
    <property type="match status" value="1"/>
</dbReference>
<dbReference type="OrthoDB" id="9768177at2"/>
<keyword evidence="4 7" id="KW-0812">Transmembrane</keyword>
<organism evidence="10 11">
    <name type="scientific">Hyunsoonleella pacifica</name>
    <dbReference type="NCBI Taxonomy" id="1080224"/>
    <lineage>
        <taxon>Bacteria</taxon>
        <taxon>Pseudomonadati</taxon>
        <taxon>Bacteroidota</taxon>
        <taxon>Flavobacteriia</taxon>
        <taxon>Flavobacteriales</taxon>
        <taxon>Flavobacteriaceae</taxon>
    </lineage>
</organism>
<evidence type="ECO:0000313" key="10">
    <source>
        <dbReference type="EMBL" id="TBN16276.1"/>
    </source>
</evidence>
<dbReference type="FunFam" id="2.60.40.1120:FF:000003">
    <property type="entry name" value="Outer membrane protein Omp121"/>
    <property type="match status" value="1"/>
</dbReference>
<comment type="similarity">
    <text evidence="7">Belongs to the TonB-dependent receptor family.</text>
</comment>
<feature type="signal peptide" evidence="8">
    <location>
        <begin position="1"/>
        <end position="22"/>
    </location>
</feature>
<dbReference type="AlphaFoldDB" id="A0A4Q9FNC2"/>
<dbReference type="PROSITE" id="PS52016">
    <property type="entry name" value="TONB_DEPENDENT_REC_3"/>
    <property type="match status" value="1"/>
</dbReference>
<dbReference type="EMBL" id="SIRS01000003">
    <property type="protein sequence ID" value="TBN16276.1"/>
    <property type="molecule type" value="Genomic_DNA"/>
</dbReference>
<keyword evidence="11" id="KW-1185">Reference proteome</keyword>
<evidence type="ECO:0000256" key="4">
    <source>
        <dbReference type="ARBA" id="ARBA00022692"/>
    </source>
</evidence>
<evidence type="ECO:0000256" key="5">
    <source>
        <dbReference type="ARBA" id="ARBA00023136"/>
    </source>
</evidence>
<dbReference type="InterPro" id="IPR012910">
    <property type="entry name" value="Plug_dom"/>
</dbReference>
<dbReference type="InterPro" id="IPR039426">
    <property type="entry name" value="TonB-dep_rcpt-like"/>
</dbReference>
<evidence type="ECO:0000256" key="3">
    <source>
        <dbReference type="ARBA" id="ARBA00022452"/>
    </source>
</evidence>
<feature type="domain" description="TonB-dependent receptor plug" evidence="9">
    <location>
        <begin position="118"/>
        <end position="236"/>
    </location>
</feature>
<dbReference type="NCBIfam" id="TIGR04057">
    <property type="entry name" value="SusC_RagA_signa"/>
    <property type="match status" value="1"/>
</dbReference>
<dbReference type="InterPro" id="IPR037066">
    <property type="entry name" value="Plug_dom_sf"/>
</dbReference>
<keyword evidence="2 7" id="KW-0813">Transport</keyword>
<evidence type="ECO:0000256" key="7">
    <source>
        <dbReference type="PROSITE-ProRule" id="PRU01360"/>
    </source>
</evidence>
<dbReference type="GO" id="GO:0009279">
    <property type="term" value="C:cell outer membrane"/>
    <property type="evidence" value="ECO:0007669"/>
    <property type="project" value="UniProtKB-SubCell"/>
</dbReference>
<evidence type="ECO:0000256" key="1">
    <source>
        <dbReference type="ARBA" id="ARBA00004571"/>
    </source>
</evidence>
<proteinExistence type="inferred from homology"/>
<keyword evidence="10" id="KW-0675">Receptor</keyword>
<sequence length="1068" mass="117171">MRLKNYYALLVLLMFGVSSSFAQERTISGQVTDENNLPLPGTTVIVKGTTNGTSTDFDGNYSIKLNSGNTLVFSYVGYITKEVIIGTSNTININLEEDATALEEVVVVAYGTQTREAIVGAVDVIDAEIIENQQVTSPLRALQGTVAGVNIVTAGGQPGQNPNIRIRGFGSFNDQNGNRNVDTGNFASSNAPLIVVDGAPFSGNINTISQDQIESISVLKDAGAASLYGSRAANGVIIITTKRGKRNSQAEVTLRSQYGFSNPAVGIHDIVGSEDYLKLVWTGLRNDNIYNLGQNPQEASTNASASVIPTLGYNPFGVSNPIDTDGNVVSGANLLWDTDWEETVLRKDVPRINHTLSVSGGSEKSNYFFSVDYLDEEGPVIRSNFERIAARGAIDSQVNDWLKTGITLGYSRSNSSNPDQTSGSTTQAISWIYSNSSIYPIYVRDANGNLILDNDGNLIFDLGNGNGRPTGQPVNNTRPGSSGESILASIQLGEEKRIRTNLLGSAYAEISFLSNFTFRSTLNYENYVFDSHEFDDDEIGSASNVNGRVTKRRNITTALNAVQALNYSNTFGKHSVSIDGIYEANTSAGDFFRTSVTGFLPGQQEIGNGTSAESFGGFRSERRITSYLGRLMYNFDRKYFIEGSYRQDKSSQFIPEFRTGDFFSIGGSWNVTNEEFMRNISWLNKLKLRASFGELGNISIPGGFFPTSVLFSGANFGNITLSPVEGEQALLASGQLPDQGLIWETIQTTNYGLDFTLFDGIFSGTVEYFIRESKDLIQDIDATPSPGIPTVRANAGSIRNSGWEVTLNSNIINKSNIQWSIGGNFSILKNEIVEITPFTDRVVQGSKLWAPGNSIFEFYIREWAGVDPATGDALWYIDVTDANNEVVGRDVTNQYDQATRYETGKESLPDFQGGINSFFKFKQFDLNVLFNFSVGAYVLDTDYSGLVSNLTAIGSSAHPDNFNAWSQPGDISDFPRLTLRNNNFNDRSTRWLFKNDYLRLKALTVGYNLPRDVLERIGLNQFRLYLQADNLITWQTHKGIDPEQSFSGLTNNRSPLQRTLTFGALLKL</sequence>
<dbReference type="Pfam" id="PF13715">
    <property type="entry name" value="CarbopepD_reg_2"/>
    <property type="match status" value="1"/>
</dbReference>
<feature type="chain" id="PRO_5020789435" evidence="8">
    <location>
        <begin position="23"/>
        <end position="1068"/>
    </location>
</feature>
<accession>A0A4Q9FNC2</accession>
<protein>
    <submittedName>
        <fullName evidence="10">TonB-dependent receptor</fullName>
    </submittedName>
</protein>
<evidence type="ECO:0000256" key="8">
    <source>
        <dbReference type="SAM" id="SignalP"/>
    </source>
</evidence>
<dbReference type="InterPro" id="IPR008969">
    <property type="entry name" value="CarboxyPept-like_regulatory"/>
</dbReference>
<dbReference type="RefSeq" id="WP_130936258.1">
    <property type="nucleotide sequence ID" value="NZ_BMEE01000002.1"/>
</dbReference>
<dbReference type="Pfam" id="PF07715">
    <property type="entry name" value="Plug"/>
    <property type="match status" value="1"/>
</dbReference>
<evidence type="ECO:0000256" key="6">
    <source>
        <dbReference type="ARBA" id="ARBA00023237"/>
    </source>
</evidence>
<dbReference type="SUPFAM" id="SSF56935">
    <property type="entry name" value="Porins"/>
    <property type="match status" value="1"/>
</dbReference>
<keyword evidence="5 7" id="KW-0472">Membrane</keyword>
<dbReference type="Proteomes" id="UP000292372">
    <property type="component" value="Unassembled WGS sequence"/>
</dbReference>